<accession>A0A0F9B9S7</accession>
<comment type="caution">
    <text evidence="1">The sequence shown here is derived from an EMBL/GenBank/DDBJ whole genome shotgun (WGS) entry which is preliminary data.</text>
</comment>
<evidence type="ECO:0000313" key="1">
    <source>
        <dbReference type="EMBL" id="KKK81211.1"/>
    </source>
</evidence>
<proteinExistence type="predicted"/>
<protein>
    <submittedName>
        <fullName evidence="1">Uncharacterized protein</fullName>
    </submittedName>
</protein>
<feature type="non-terminal residue" evidence="1">
    <location>
        <position position="1"/>
    </location>
</feature>
<reference evidence="1" key="1">
    <citation type="journal article" date="2015" name="Nature">
        <title>Complex archaea that bridge the gap between prokaryotes and eukaryotes.</title>
        <authorList>
            <person name="Spang A."/>
            <person name="Saw J.H."/>
            <person name="Jorgensen S.L."/>
            <person name="Zaremba-Niedzwiedzka K."/>
            <person name="Martijn J."/>
            <person name="Lind A.E."/>
            <person name="van Eijk R."/>
            <person name="Schleper C."/>
            <person name="Guy L."/>
            <person name="Ettema T.J."/>
        </authorList>
    </citation>
    <scope>NUCLEOTIDE SEQUENCE</scope>
</reference>
<sequence>DYTNEDRTVIITNWFGLGEKLSEATLSSHKTPTEIRNVIAGKDRVVMYYDFKGVELYKDGLGKVSFTDMKTGLSINKNYKLLGVEEV</sequence>
<gene>
    <name evidence="1" type="ORF">LCGC14_2815780</name>
</gene>
<name>A0A0F9B9S7_9ZZZZ</name>
<organism evidence="1">
    <name type="scientific">marine sediment metagenome</name>
    <dbReference type="NCBI Taxonomy" id="412755"/>
    <lineage>
        <taxon>unclassified sequences</taxon>
        <taxon>metagenomes</taxon>
        <taxon>ecological metagenomes</taxon>
    </lineage>
</organism>
<dbReference type="EMBL" id="LAZR01053226">
    <property type="protein sequence ID" value="KKK81211.1"/>
    <property type="molecule type" value="Genomic_DNA"/>
</dbReference>
<dbReference type="AlphaFoldDB" id="A0A0F9B9S7"/>